<accession>A0A2A9HGW9</accession>
<reference evidence="1 2" key="1">
    <citation type="submission" date="2017-09" db="EMBL/GenBank/DDBJ databases">
        <title>Sequencing the genomes of two abundant thermophiles in Great Basin hot springs: Thermocrinis jamiesonii and novel Chloroflexi Thermoflexus hugenholtzii.</title>
        <authorList>
            <person name="Hedlund B."/>
        </authorList>
    </citation>
    <scope>NUCLEOTIDE SEQUENCE [LARGE SCALE GENOMIC DNA]</scope>
    <source>
        <strain evidence="1 2">G233</strain>
    </source>
</reference>
<dbReference type="AlphaFoldDB" id="A0A2A9HGW9"/>
<gene>
    <name evidence="1" type="ORF">A9A59_1429</name>
</gene>
<evidence type="ECO:0000313" key="1">
    <source>
        <dbReference type="EMBL" id="PFG74216.1"/>
    </source>
</evidence>
<protein>
    <recommendedName>
        <fullName evidence="3">Polymer-forming cytoskeletal protein</fullName>
    </recommendedName>
</protein>
<keyword evidence="2" id="KW-1185">Reference proteome</keyword>
<dbReference type="EMBL" id="PDJQ01000001">
    <property type="protein sequence ID" value="PFG74216.1"/>
    <property type="molecule type" value="Genomic_DNA"/>
</dbReference>
<dbReference type="RefSeq" id="WP_098503619.1">
    <property type="nucleotide sequence ID" value="NZ_PDJQ01000001.1"/>
</dbReference>
<organism evidence="1 2">
    <name type="scientific">Tepidiforma thermophila (strain KCTC 52669 / CGMCC 1.13589 / G233)</name>
    <dbReference type="NCBI Taxonomy" id="2761530"/>
    <lineage>
        <taxon>Bacteria</taxon>
        <taxon>Bacillati</taxon>
        <taxon>Chloroflexota</taxon>
        <taxon>Tepidiformia</taxon>
        <taxon>Tepidiformales</taxon>
        <taxon>Tepidiformaceae</taxon>
        <taxon>Tepidiforma</taxon>
    </lineage>
</organism>
<evidence type="ECO:0008006" key="3">
    <source>
        <dbReference type="Google" id="ProtNLM"/>
    </source>
</evidence>
<sequence>MALEPAREDDREFPPVDAPVAPLAIDRSAIRRVTAEQVEISRSAVGVATFDRGTIRQSDAGIVVGRSVAVDQVRAGVLISPVVRGEVHTLLDMRSAVAIGFGMVLGKLFVSAVRALARKLLP</sequence>
<name>A0A2A9HGW9_TEPT2</name>
<dbReference type="Proteomes" id="UP000223071">
    <property type="component" value="Unassembled WGS sequence"/>
</dbReference>
<comment type="caution">
    <text evidence="1">The sequence shown here is derived from an EMBL/GenBank/DDBJ whole genome shotgun (WGS) entry which is preliminary data.</text>
</comment>
<proteinExistence type="predicted"/>
<evidence type="ECO:0000313" key="2">
    <source>
        <dbReference type="Proteomes" id="UP000223071"/>
    </source>
</evidence>